<reference evidence="10 11" key="1">
    <citation type="journal article" date="2019" name="Nat. Microbiol.">
        <title>Mediterranean grassland soil C-N compound turnover is dependent on rainfall and depth, and is mediated by genomically divergent microorganisms.</title>
        <authorList>
            <person name="Diamond S."/>
            <person name="Andeer P.F."/>
            <person name="Li Z."/>
            <person name="Crits-Christoph A."/>
            <person name="Burstein D."/>
            <person name="Anantharaman K."/>
            <person name="Lane K.R."/>
            <person name="Thomas B.C."/>
            <person name="Pan C."/>
            <person name="Northen T.R."/>
            <person name="Banfield J.F."/>
        </authorList>
    </citation>
    <scope>NUCLEOTIDE SEQUENCE [LARGE SCALE GENOMIC DNA]</scope>
    <source>
        <strain evidence="10">WS_3</strain>
    </source>
</reference>
<dbReference type="AlphaFoldDB" id="A0A538SAK3"/>
<comment type="caution">
    <text evidence="10">The sequence shown here is derived from an EMBL/GenBank/DDBJ whole genome shotgun (WGS) entry which is preliminary data.</text>
</comment>
<organism evidence="10 11">
    <name type="scientific">Eiseniibacteriota bacterium</name>
    <dbReference type="NCBI Taxonomy" id="2212470"/>
    <lineage>
        <taxon>Bacteria</taxon>
        <taxon>Candidatus Eiseniibacteriota</taxon>
    </lineage>
</organism>
<keyword evidence="4 7" id="KW-1133">Transmembrane helix</keyword>
<dbReference type="Pfam" id="PF12704">
    <property type="entry name" value="MacB_PCD"/>
    <property type="match status" value="1"/>
</dbReference>
<proteinExistence type="inferred from homology"/>
<dbReference type="GO" id="GO:0022857">
    <property type="term" value="F:transmembrane transporter activity"/>
    <property type="evidence" value="ECO:0007669"/>
    <property type="project" value="TreeGrafter"/>
</dbReference>
<dbReference type="Proteomes" id="UP000320184">
    <property type="component" value="Unassembled WGS sequence"/>
</dbReference>
<evidence type="ECO:0000256" key="3">
    <source>
        <dbReference type="ARBA" id="ARBA00022692"/>
    </source>
</evidence>
<evidence type="ECO:0000256" key="7">
    <source>
        <dbReference type="SAM" id="Phobius"/>
    </source>
</evidence>
<dbReference type="InterPro" id="IPR025857">
    <property type="entry name" value="MacB_PCD"/>
</dbReference>
<feature type="transmembrane region" description="Helical" evidence="7">
    <location>
        <begin position="305"/>
        <end position="324"/>
    </location>
</feature>
<name>A0A538SAK3_UNCEI</name>
<dbReference type="EMBL" id="VBOT01000142">
    <property type="protein sequence ID" value="TMQ48402.1"/>
    <property type="molecule type" value="Genomic_DNA"/>
</dbReference>
<evidence type="ECO:0000256" key="5">
    <source>
        <dbReference type="ARBA" id="ARBA00023136"/>
    </source>
</evidence>
<comment type="similarity">
    <text evidence="6">Belongs to the ABC-4 integral membrane protein family.</text>
</comment>
<dbReference type="Pfam" id="PF02687">
    <property type="entry name" value="FtsX"/>
    <property type="match status" value="1"/>
</dbReference>
<dbReference type="InterPro" id="IPR003838">
    <property type="entry name" value="ABC3_permease_C"/>
</dbReference>
<evidence type="ECO:0000259" key="8">
    <source>
        <dbReference type="Pfam" id="PF02687"/>
    </source>
</evidence>
<evidence type="ECO:0000313" key="10">
    <source>
        <dbReference type="EMBL" id="TMQ48402.1"/>
    </source>
</evidence>
<keyword evidence="2" id="KW-1003">Cell membrane</keyword>
<sequence>METRLLRAGLWRRRGTASLAVLAIAIGGSVASALLHVSGDISRKVSHELRALGPNLLLVPDQPAASLSGPGRVEELPAPAAFLDERESRARLSSSGLAAAPLLYMVARVGGQPVQLIGTDLDLAPRLHPGWKLSRGQAGSLMGVRLMRRLGARPGQKLRIEYPGNGRSLERVVEATLEAGGADDEAWWLPLREVQELGDLAGRVSLFQARIEGGGEEAERLRRSLERGGGLRALPVAALSATEAGLLDRMRRLMLLVTLAALASAGLCTFGSLTDLALERRRDIALMKTLGAGRRDVMRQLAGEALVIGLAGGLLGWGLGLFMAELIGRGVFHSAIAMRWDVPPIVIGLSLAVALVSSVGPVRLALSVEPAAVLKGE</sequence>
<evidence type="ECO:0000256" key="1">
    <source>
        <dbReference type="ARBA" id="ARBA00004651"/>
    </source>
</evidence>
<feature type="domain" description="MacB-like periplasmic core" evidence="9">
    <location>
        <begin position="19"/>
        <end position="198"/>
    </location>
</feature>
<comment type="subcellular location">
    <subcellularLocation>
        <location evidence="1">Cell membrane</location>
        <topology evidence="1">Multi-pass membrane protein</topology>
    </subcellularLocation>
</comment>
<keyword evidence="5 7" id="KW-0472">Membrane</keyword>
<keyword evidence="3 7" id="KW-0812">Transmembrane</keyword>
<evidence type="ECO:0000259" key="9">
    <source>
        <dbReference type="Pfam" id="PF12704"/>
    </source>
</evidence>
<dbReference type="PANTHER" id="PTHR30572:SF4">
    <property type="entry name" value="ABC TRANSPORTER PERMEASE YTRF"/>
    <property type="match status" value="1"/>
</dbReference>
<protein>
    <submittedName>
        <fullName evidence="10">FtsX-like permease family protein</fullName>
    </submittedName>
</protein>
<feature type="domain" description="ABC3 transporter permease C-terminal" evidence="8">
    <location>
        <begin position="257"/>
        <end position="360"/>
    </location>
</feature>
<evidence type="ECO:0000256" key="6">
    <source>
        <dbReference type="ARBA" id="ARBA00038076"/>
    </source>
</evidence>
<dbReference type="GO" id="GO:0005886">
    <property type="term" value="C:plasma membrane"/>
    <property type="evidence" value="ECO:0007669"/>
    <property type="project" value="UniProtKB-SubCell"/>
</dbReference>
<accession>A0A538SAK3</accession>
<dbReference type="InterPro" id="IPR050250">
    <property type="entry name" value="Macrolide_Exporter_MacB"/>
</dbReference>
<evidence type="ECO:0000313" key="11">
    <source>
        <dbReference type="Proteomes" id="UP000320184"/>
    </source>
</evidence>
<feature type="transmembrane region" description="Helical" evidence="7">
    <location>
        <begin position="253"/>
        <end position="278"/>
    </location>
</feature>
<gene>
    <name evidence="10" type="ORF">E6K73_12055</name>
</gene>
<evidence type="ECO:0000256" key="4">
    <source>
        <dbReference type="ARBA" id="ARBA00022989"/>
    </source>
</evidence>
<dbReference type="PANTHER" id="PTHR30572">
    <property type="entry name" value="MEMBRANE COMPONENT OF TRANSPORTER-RELATED"/>
    <property type="match status" value="1"/>
</dbReference>
<feature type="transmembrane region" description="Helical" evidence="7">
    <location>
        <begin position="344"/>
        <end position="366"/>
    </location>
</feature>
<evidence type="ECO:0000256" key="2">
    <source>
        <dbReference type="ARBA" id="ARBA00022475"/>
    </source>
</evidence>